<feature type="transmembrane region" description="Helical" evidence="1">
    <location>
        <begin position="90"/>
        <end position="114"/>
    </location>
</feature>
<gene>
    <name evidence="2" type="ORF">Tco_0877599</name>
</gene>
<keyword evidence="1" id="KW-0472">Membrane</keyword>
<proteinExistence type="predicted"/>
<evidence type="ECO:0000313" key="3">
    <source>
        <dbReference type="Proteomes" id="UP001151760"/>
    </source>
</evidence>
<accession>A0ABQ5BX10</accession>
<reference evidence="2" key="1">
    <citation type="journal article" date="2022" name="Int. J. Mol. Sci.">
        <title>Draft Genome of Tanacetum Coccineum: Genomic Comparison of Closely Related Tanacetum-Family Plants.</title>
        <authorList>
            <person name="Yamashiro T."/>
            <person name="Shiraishi A."/>
            <person name="Nakayama K."/>
            <person name="Satake H."/>
        </authorList>
    </citation>
    <scope>NUCLEOTIDE SEQUENCE</scope>
</reference>
<comment type="caution">
    <text evidence="2">The sequence shown here is derived from an EMBL/GenBank/DDBJ whole genome shotgun (WGS) entry which is preliminary data.</text>
</comment>
<protein>
    <submittedName>
        <fullName evidence="2">Uncharacterized protein</fullName>
    </submittedName>
</protein>
<keyword evidence="1" id="KW-0812">Transmembrane</keyword>
<sequence length="132" mass="14660">MKFRLSGRCGRTGKSSGKHFGEFLTSVHPELLLLRWSPVSLDGNMWPKRRDILVAFTSGPWCNEMCFIESRLLLKWPGVPHSKQTMAFVFVPWALGLLLLRLVVVVGIAVVVVCSRRSASLLSWPGGHVSAS</sequence>
<dbReference type="EMBL" id="BQNB010013675">
    <property type="protein sequence ID" value="GJT18893.1"/>
    <property type="molecule type" value="Genomic_DNA"/>
</dbReference>
<name>A0ABQ5BX10_9ASTR</name>
<reference evidence="2" key="2">
    <citation type="submission" date="2022-01" db="EMBL/GenBank/DDBJ databases">
        <authorList>
            <person name="Yamashiro T."/>
            <person name="Shiraishi A."/>
            <person name="Satake H."/>
            <person name="Nakayama K."/>
        </authorList>
    </citation>
    <scope>NUCLEOTIDE SEQUENCE</scope>
</reference>
<evidence type="ECO:0000256" key="1">
    <source>
        <dbReference type="SAM" id="Phobius"/>
    </source>
</evidence>
<keyword evidence="1" id="KW-1133">Transmembrane helix</keyword>
<keyword evidence="3" id="KW-1185">Reference proteome</keyword>
<organism evidence="2 3">
    <name type="scientific">Tanacetum coccineum</name>
    <dbReference type="NCBI Taxonomy" id="301880"/>
    <lineage>
        <taxon>Eukaryota</taxon>
        <taxon>Viridiplantae</taxon>
        <taxon>Streptophyta</taxon>
        <taxon>Embryophyta</taxon>
        <taxon>Tracheophyta</taxon>
        <taxon>Spermatophyta</taxon>
        <taxon>Magnoliopsida</taxon>
        <taxon>eudicotyledons</taxon>
        <taxon>Gunneridae</taxon>
        <taxon>Pentapetalae</taxon>
        <taxon>asterids</taxon>
        <taxon>campanulids</taxon>
        <taxon>Asterales</taxon>
        <taxon>Asteraceae</taxon>
        <taxon>Asteroideae</taxon>
        <taxon>Anthemideae</taxon>
        <taxon>Anthemidinae</taxon>
        <taxon>Tanacetum</taxon>
    </lineage>
</organism>
<dbReference type="Proteomes" id="UP001151760">
    <property type="component" value="Unassembled WGS sequence"/>
</dbReference>
<evidence type="ECO:0000313" key="2">
    <source>
        <dbReference type="EMBL" id="GJT18893.1"/>
    </source>
</evidence>